<dbReference type="EMBL" id="BSXV01000041">
    <property type="protein sequence ID" value="GME87089.1"/>
    <property type="molecule type" value="Genomic_DNA"/>
</dbReference>
<gene>
    <name evidence="1" type="ORF">Cboi01_000017500</name>
</gene>
<sequence>MTEALDITLTAEGVTRYLRSKDAKFEQIYTLSTALIDGKYDDSLYFPDMKKFIFELLCDRFSQRKFLDLRLKSHIWQLFMKSWTNFTNYNDKIIRNRIFNGVRFNEIIIQTLKKVSDGANKSNLNIELISSIIDSVFLIIGESKLQLTNDQNAELISILLDIAILLKEETEYELRTQIIDLSCKIYYFANKNSSTKYAKNTVQLFATELLSKFLIAKFELLHNEKQDKSVNIIESIIIDCILRKDSLAHLEGHISFFLNKSKAINLNSQYLIYIFKLIITKLNEIGDVEKYFKLFTSTFPDISGSLLECIVDTNKTLSTDFLKPYVISSIDNLNKNANDLNSQNIILQSIERNSEIGSVYANDILNFSINSKIERSKEFLLILLNCFIKSREILEFFQLLKDFSLSKNKKSSSLFESNSFKSSEFNNKITGCIKTLSQVQLVRLVEKLINEFDNNIQLNSILLTIVISGLLEGVTGCSNSSLNKSLISNIQKIKPLILSIMPRLNEDDKQKYLSNLRFVVYCIYDLEEISNVPELDLIESMKLYKEGSYHTIFRILEQSDDDESIKSSNNVKKIIDNFTNYFIEGSQEFKISIFKRWFVLLNYCCEPSHLKKICTNAVESVDQESMIEILSNPIIFEQDILIHEIINCLILKYKKGEENLIVLINIIPVYCYKKSQKEQLLNAVAETIQSKSDLDDMKRRVILNILIQPTFGSKIETDISSLLKLFGNTSDENINELDMKIAKTILSLHLQQKTEKINKAFINKSIEKLEKKLKSSKFEKKNMNALYLSLYFIESEFALDNKLELSSDLAKSFVQCSKKCLSKEEFFSDNDVNWILSSLAEIGKITQLQYEEVKETIKFVWKNHNAQLSLFKLICVLESNNGKYDYLMALYINLRNKSQSSVNFIELSISIGYSFKTIEDYEKFEQTWVFLLQAFNEVNDVAEIYKYFELLCIMMSHIPRSDENQDMIQSLVIKSLSCLLDYVEMAANEGTATDSIIGCLEVLKNLISGKHWCLTQYSIEQILSFTIKSEYIILASDQGNLSNSEQIIIERLYISITQVLSNLILFQRFRLSNRYHIIISAFIPLIELLFVKKSGDNHLSTSKSCATSFQRLMSNLCEPSGSFVSGSSHSTSDSSASAVALTSTMSTLKARLRKSLPSVILNYISLAVRYNMNLEIKEIVVDSLFLIFDVLTMNELKLINSSLDSQGRTLFKSVYDDYKKYGKWRED</sequence>
<comment type="caution">
    <text evidence="1">The sequence shown here is derived from an EMBL/GenBank/DDBJ whole genome shotgun (WGS) entry which is preliminary data.</text>
</comment>
<protein>
    <submittedName>
        <fullName evidence="1">Unnamed protein product</fullName>
    </submittedName>
</protein>
<proteinExistence type="predicted"/>
<dbReference type="Proteomes" id="UP001165101">
    <property type="component" value="Unassembled WGS sequence"/>
</dbReference>
<accession>A0ACB5TE29</accession>
<evidence type="ECO:0000313" key="2">
    <source>
        <dbReference type="Proteomes" id="UP001165101"/>
    </source>
</evidence>
<reference evidence="1" key="1">
    <citation type="submission" date="2023-04" db="EMBL/GenBank/DDBJ databases">
        <title>Candida boidinii NBRC 1967.</title>
        <authorList>
            <person name="Ichikawa N."/>
            <person name="Sato H."/>
            <person name="Tonouchi N."/>
        </authorList>
    </citation>
    <scope>NUCLEOTIDE SEQUENCE</scope>
    <source>
        <strain evidence="1">NBRC 1967</strain>
    </source>
</reference>
<organism evidence="1 2">
    <name type="scientific">Candida boidinii</name>
    <name type="common">Yeast</name>
    <dbReference type="NCBI Taxonomy" id="5477"/>
    <lineage>
        <taxon>Eukaryota</taxon>
        <taxon>Fungi</taxon>
        <taxon>Dikarya</taxon>
        <taxon>Ascomycota</taxon>
        <taxon>Saccharomycotina</taxon>
        <taxon>Pichiomycetes</taxon>
        <taxon>Pichiales</taxon>
        <taxon>Pichiaceae</taxon>
        <taxon>Ogataea</taxon>
        <taxon>Ogataea/Candida clade</taxon>
    </lineage>
</organism>
<keyword evidence="2" id="KW-1185">Reference proteome</keyword>
<name>A0ACB5TE29_CANBO</name>
<evidence type="ECO:0000313" key="1">
    <source>
        <dbReference type="EMBL" id="GME87089.1"/>
    </source>
</evidence>